<dbReference type="SUPFAM" id="SSF51735">
    <property type="entry name" value="NAD(P)-binding Rossmann-fold domains"/>
    <property type="match status" value="1"/>
</dbReference>
<evidence type="ECO:0000313" key="4">
    <source>
        <dbReference type="Proteomes" id="UP000053326"/>
    </source>
</evidence>
<protein>
    <submittedName>
        <fullName evidence="3">Putative NAD(P) dependent oxidoreductase</fullName>
    </submittedName>
</protein>
<evidence type="ECO:0000259" key="2">
    <source>
        <dbReference type="Pfam" id="PF10728"/>
    </source>
</evidence>
<evidence type="ECO:0000313" key="3">
    <source>
        <dbReference type="EMBL" id="KUK36611.1"/>
    </source>
</evidence>
<dbReference type="PANTHER" id="PTHR40459:SF1">
    <property type="entry name" value="CONSERVED HYPOTHETICAL ALANINE AND LEUCINE RICH PROTEIN"/>
    <property type="match status" value="1"/>
</dbReference>
<dbReference type="InterPro" id="IPR036291">
    <property type="entry name" value="NAD(P)-bd_dom_sf"/>
</dbReference>
<dbReference type="SUPFAM" id="SSF48179">
    <property type="entry name" value="6-phosphogluconate dehydrogenase C-terminal domain-like"/>
    <property type="match status" value="1"/>
</dbReference>
<accession>A0A124FKA2</accession>
<dbReference type="EMBL" id="LGFO01000067">
    <property type="protein sequence ID" value="KUK36611.1"/>
    <property type="molecule type" value="Genomic_DNA"/>
</dbReference>
<organism evidence="3 4">
    <name type="scientific">Thermacetogenium phaeum</name>
    <dbReference type="NCBI Taxonomy" id="85874"/>
    <lineage>
        <taxon>Bacteria</taxon>
        <taxon>Bacillati</taxon>
        <taxon>Bacillota</taxon>
        <taxon>Clostridia</taxon>
        <taxon>Thermoanaerobacterales</taxon>
        <taxon>Thermoanaerobacteraceae</taxon>
        <taxon>Thermacetogenium</taxon>
    </lineage>
</organism>
<dbReference type="Proteomes" id="UP000053326">
    <property type="component" value="Unassembled WGS sequence"/>
</dbReference>
<reference evidence="4" key="1">
    <citation type="journal article" date="2015" name="MBio">
        <title>Genome-Resolved Metagenomic Analysis Reveals Roles for Candidate Phyla and Other Microbial Community Members in Biogeochemical Transformations in Oil Reservoirs.</title>
        <authorList>
            <person name="Hu P."/>
            <person name="Tom L."/>
            <person name="Singh A."/>
            <person name="Thomas B.C."/>
            <person name="Baker B.J."/>
            <person name="Piceno Y.M."/>
            <person name="Andersen G.L."/>
            <person name="Banfield J.F."/>
        </authorList>
    </citation>
    <scope>NUCLEOTIDE SEQUENCE [LARGE SCALE GENOMIC DNA]</scope>
</reference>
<dbReference type="Pfam" id="PF10727">
    <property type="entry name" value="Rossmann-like"/>
    <property type="match status" value="1"/>
</dbReference>
<dbReference type="InterPro" id="IPR008927">
    <property type="entry name" value="6-PGluconate_DH-like_C_sf"/>
</dbReference>
<dbReference type="Pfam" id="PF10728">
    <property type="entry name" value="DUF2520"/>
    <property type="match status" value="1"/>
</dbReference>
<evidence type="ECO:0000259" key="1">
    <source>
        <dbReference type="Pfam" id="PF10727"/>
    </source>
</evidence>
<dbReference type="InterPro" id="IPR018931">
    <property type="entry name" value="DUF2520"/>
</dbReference>
<dbReference type="Gene3D" id="1.10.1040.20">
    <property type="entry name" value="ProC-like, C-terminal domain"/>
    <property type="match status" value="1"/>
</dbReference>
<proteinExistence type="predicted"/>
<gene>
    <name evidence="3" type="ORF">XD66_0679</name>
</gene>
<feature type="domain" description="Putative oxidoreductase/dehydrogenase Rossmann-like" evidence="1">
    <location>
        <begin position="25"/>
        <end position="139"/>
    </location>
</feature>
<feature type="domain" description="DUF2520" evidence="2">
    <location>
        <begin position="157"/>
        <end position="283"/>
    </location>
</feature>
<sequence>MVECLLISVRRFSFLGGGILGRIKKIGFIGAGKVGSALALLLQENGYEIVGIASRTPASAEKLANRLQRPVLTPGEVARRSEAVFITTTDDAIPQVVSGLAAEGSFRQGQIVLHTSGALTAEVLAPAAVQGAITLSLHPLQSFATVEQALAILPGSYFSIEGDRRGFPFAQEVVEKLKGKYFYLDSAAKVLYHAAACVASNYLVGLLACALDLLAAAGIPEGMRLPAMLPLVTGTLDNVRKIGIPNALTGPLARGDLGTVEKHLQALQELPEQEAVYNRLGLYTLKVALAKGTITEDQGRELRNLLEKGVGGKFYHEEEK</sequence>
<dbReference type="PANTHER" id="PTHR40459">
    <property type="entry name" value="CONSERVED HYPOTHETICAL ALANINE AND LEUCINE RICH PROTEIN"/>
    <property type="match status" value="1"/>
</dbReference>
<name>A0A124FKA2_9THEO</name>
<dbReference type="Gene3D" id="3.40.50.720">
    <property type="entry name" value="NAD(P)-binding Rossmann-like Domain"/>
    <property type="match status" value="1"/>
</dbReference>
<dbReference type="AlphaFoldDB" id="A0A124FKA2"/>
<dbReference type="InterPro" id="IPR019665">
    <property type="entry name" value="OxRdtase/DH_put_Rossmann_dom"/>
</dbReference>
<dbReference type="InterPro" id="IPR037108">
    <property type="entry name" value="TM1727-like_C_sf"/>
</dbReference>
<comment type="caution">
    <text evidence="3">The sequence shown here is derived from an EMBL/GenBank/DDBJ whole genome shotgun (WGS) entry which is preliminary data.</text>
</comment>